<dbReference type="GO" id="GO:0043399">
    <property type="term" value="F:tRNA adenosine(64)-2'-O-ribosylphosphate transferase activity"/>
    <property type="evidence" value="ECO:0007669"/>
    <property type="project" value="InterPro"/>
</dbReference>
<dbReference type="AlphaFoldDB" id="A0A0C9UZ51"/>
<dbReference type="Pfam" id="PF17184">
    <property type="entry name" value="Rit1_C"/>
    <property type="match status" value="1"/>
</dbReference>
<dbReference type="InterPro" id="IPR007306">
    <property type="entry name" value="Rit1"/>
</dbReference>
<dbReference type="Proteomes" id="UP000054279">
    <property type="component" value="Unassembled WGS sequence"/>
</dbReference>
<proteinExistence type="predicted"/>
<dbReference type="HOGENOM" id="CLU_076505_0_0_1"/>
<accession>A0A0C9UZ51</accession>
<dbReference type="PANTHER" id="PTHR31811">
    <property type="entry name" value="TRNA A64-2'-O-RIBOSYLPHOSPHATE TRANSFERASE"/>
    <property type="match status" value="1"/>
</dbReference>
<dbReference type="GO" id="GO:0019988">
    <property type="term" value="P:charged-tRNA amino acid modification"/>
    <property type="evidence" value="ECO:0007669"/>
    <property type="project" value="InterPro"/>
</dbReference>
<evidence type="ECO:0000313" key="3">
    <source>
        <dbReference type="Proteomes" id="UP000054279"/>
    </source>
</evidence>
<evidence type="ECO:0000259" key="1">
    <source>
        <dbReference type="Pfam" id="PF17184"/>
    </source>
</evidence>
<dbReference type="InterPro" id="IPR033449">
    <property type="entry name" value="Rit1_N"/>
</dbReference>
<dbReference type="OrthoDB" id="45256at2759"/>
<dbReference type="EMBL" id="KN837256">
    <property type="protein sequence ID" value="KIJ30691.1"/>
    <property type="molecule type" value="Genomic_DNA"/>
</dbReference>
<feature type="domain" description="Rit1 N-terminal" evidence="1">
    <location>
        <begin position="7"/>
        <end position="231"/>
    </location>
</feature>
<evidence type="ECO:0000313" key="2">
    <source>
        <dbReference type="EMBL" id="KIJ30691.1"/>
    </source>
</evidence>
<protein>
    <recommendedName>
        <fullName evidence="1">Rit1 N-terminal domain-containing protein</fullName>
    </recommendedName>
</protein>
<gene>
    <name evidence="2" type="ORF">M422DRAFT_186786</name>
</gene>
<reference evidence="2 3" key="1">
    <citation type="submission" date="2014-06" db="EMBL/GenBank/DDBJ databases">
        <title>Evolutionary Origins and Diversification of the Mycorrhizal Mutualists.</title>
        <authorList>
            <consortium name="DOE Joint Genome Institute"/>
            <consortium name="Mycorrhizal Genomics Consortium"/>
            <person name="Kohler A."/>
            <person name="Kuo A."/>
            <person name="Nagy L.G."/>
            <person name="Floudas D."/>
            <person name="Copeland A."/>
            <person name="Barry K.W."/>
            <person name="Cichocki N."/>
            <person name="Veneault-Fourrey C."/>
            <person name="LaButti K."/>
            <person name="Lindquist E.A."/>
            <person name="Lipzen A."/>
            <person name="Lundell T."/>
            <person name="Morin E."/>
            <person name="Murat C."/>
            <person name="Riley R."/>
            <person name="Ohm R."/>
            <person name="Sun H."/>
            <person name="Tunlid A."/>
            <person name="Henrissat B."/>
            <person name="Grigoriev I.V."/>
            <person name="Hibbett D.S."/>
            <person name="Martin F."/>
        </authorList>
    </citation>
    <scope>NUCLEOTIDE SEQUENCE [LARGE SCALE GENOMIC DNA]</scope>
    <source>
        <strain evidence="2 3">SS14</strain>
    </source>
</reference>
<dbReference type="PANTHER" id="PTHR31811:SF0">
    <property type="entry name" value="TRNA A64-2'-O-RIBOSYLPHOSPHATE TRANSFERASE"/>
    <property type="match status" value="1"/>
</dbReference>
<dbReference type="GO" id="GO:0005737">
    <property type="term" value="C:cytoplasm"/>
    <property type="evidence" value="ECO:0007669"/>
    <property type="project" value="TreeGrafter"/>
</dbReference>
<organism evidence="2 3">
    <name type="scientific">Sphaerobolus stellatus (strain SS14)</name>
    <dbReference type="NCBI Taxonomy" id="990650"/>
    <lineage>
        <taxon>Eukaryota</taxon>
        <taxon>Fungi</taxon>
        <taxon>Dikarya</taxon>
        <taxon>Basidiomycota</taxon>
        <taxon>Agaricomycotina</taxon>
        <taxon>Agaricomycetes</taxon>
        <taxon>Phallomycetidae</taxon>
        <taxon>Geastrales</taxon>
        <taxon>Sphaerobolaceae</taxon>
        <taxon>Sphaerobolus</taxon>
    </lineage>
</organism>
<keyword evidence="3" id="KW-1185">Reference proteome</keyword>
<name>A0A0C9UZ51_SPHS4</name>
<sequence length="233" mass="26327">MGQTCPANLRCGAWYADPDIVSACHEKEPVYFKSTDGHFGEWSFNLRRPNLHLLQTISEHRGIILVDLKRHGKRFPDALSKTIPIWCAVINLATARKYTSEVRWTASDSHENGALYTPPGSVSRSEHSQIELRLDVFANKLLVIIRIFPSSASETIRPIWITPDTSTLPSLADVDFFPVLCVSTSKLVHEGLERRTAGFSYVQDSSDNHESRSQKLTPDLYWQHKSLLLSHSI</sequence>